<feature type="non-terminal residue" evidence="1">
    <location>
        <position position="59"/>
    </location>
</feature>
<name>A0A9N9H1J9_9GLOM</name>
<evidence type="ECO:0000313" key="2">
    <source>
        <dbReference type="Proteomes" id="UP000789572"/>
    </source>
</evidence>
<proteinExistence type="predicted"/>
<protein>
    <submittedName>
        <fullName evidence="1">4484_t:CDS:1</fullName>
    </submittedName>
</protein>
<sequence>YFPENLLVAHSHSAYCAIKMKIDKLRSKQQSMARSKKLSLMKSAIRTKAKKAEDKFSQS</sequence>
<comment type="caution">
    <text evidence="1">The sequence shown here is derived from an EMBL/GenBank/DDBJ whole genome shotgun (WGS) entry which is preliminary data.</text>
</comment>
<keyword evidence="2" id="KW-1185">Reference proteome</keyword>
<accession>A0A9N9H1J9</accession>
<organism evidence="1 2">
    <name type="scientific">Paraglomus occultum</name>
    <dbReference type="NCBI Taxonomy" id="144539"/>
    <lineage>
        <taxon>Eukaryota</taxon>
        <taxon>Fungi</taxon>
        <taxon>Fungi incertae sedis</taxon>
        <taxon>Mucoromycota</taxon>
        <taxon>Glomeromycotina</taxon>
        <taxon>Glomeromycetes</taxon>
        <taxon>Paraglomerales</taxon>
        <taxon>Paraglomeraceae</taxon>
        <taxon>Paraglomus</taxon>
    </lineage>
</organism>
<dbReference type="AlphaFoldDB" id="A0A9N9H1J9"/>
<evidence type="ECO:0000313" key="1">
    <source>
        <dbReference type="EMBL" id="CAG8646026.1"/>
    </source>
</evidence>
<dbReference type="EMBL" id="CAJVPJ010003897">
    <property type="protein sequence ID" value="CAG8646026.1"/>
    <property type="molecule type" value="Genomic_DNA"/>
</dbReference>
<dbReference type="Proteomes" id="UP000789572">
    <property type="component" value="Unassembled WGS sequence"/>
</dbReference>
<reference evidence="1" key="1">
    <citation type="submission" date="2021-06" db="EMBL/GenBank/DDBJ databases">
        <authorList>
            <person name="Kallberg Y."/>
            <person name="Tangrot J."/>
            <person name="Rosling A."/>
        </authorList>
    </citation>
    <scope>NUCLEOTIDE SEQUENCE</scope>
    <source>
        <strain evidence="1">IA702</strain>
    </source>
</reference>
<gene>
    <name evidence="1" type="ORF">POCULU_LOCUS9687</name>
</gene>